<dbReference type="EC" id="2.7.1.2" evidence="2"/>
<reference evidence="9 10" key="1">
    <citation type="submission" date="2022-08" db="EMBL/GenBank/DDBJ databases">
        <title>Bacterial and archaeal communities from various locations to study Microbial Dark Matter (Phase II).</title>
        <authorList>
            <person name="Stepanauskas R."/>
        </authorList>
    </citation>
    <scope>NUCLEOTIDE SEQUENCE [LARGE SCALE GENOMIC DNA]</scope>
    <source>
        <strain evidence="9 10">PD1</strain>
    </source>
</reference>
<dbReference type="SUPFAM" id="SSF53067">
    <property type="entry name" value="Actin-like ATPase domain"/>
    <property type="match status" value="1"/>
</dbReference>
<dbReference type="InterPro" id="IPR049874">
    <property type="entry name" value="ROK_cs"/>
</dbReference>
<dbReference type="PANTHER" id="PTHR18964:SF149">
    <property type="entry name" value="BIFUNCTIONAL UDP-N-ACETYLGLUCOSAMINE 2-EPIMERASE_N-ACETYLMANNOSAMINE KINASE"/>
    <property type="match status" value="1"/>
</dbReference>
<dbReference type="EMBL" id="JANUCP010000002">
    <property type="protein sequence ID" value="MCS3919085.1"/>
    <property type="molecule type" value="Genomic_DNA"/>
</dbReference>
<evidence type="ECO:0000256" key="3">
    <source>
        <dbReference type="ARBA" id="ARBA00014701"/>
    </source>
</evidence>
<dbReference type="NCBIfam" id="TIGR00744">
    <property type="entry name" value="ROK_glcA_fam"/>
    <property type="match status" value="1"/>
</dbReference>
<evidence type="ECO:0000313" key="10">
    <source>
        <dbReference type="Proteomes" id="UP001204798"/>
    </source>
</evidence>
<proteinExistence type="inferred from homology"/>
<dbReference type="RefSeq" id="WP_259095210.1">
    <property type="nucleotide sequence ID" value="NZ_CP130454.1"/>
</dbReference>
<dbReference type="InterPro" id="IPR004654">
    <property type="entry name" value="ROK_glcA"/>
</dbReference>
<evidence type="ECO:0000256" key="7">
    <source>
        <dbReference type="ARBA" id="ARBA00022840"/>
    </source>
</evidence>
<dbReference type="PROSITE" id="PS01125">
    <property type="entry name" value="ROK"/>
    <property type="match status" value="1"/>
</dbReference>
<protein>
    <recommendedName>
        <fullName evidence="3">Glucokinase</fullName>
        <ecNumber evidence="2">2.7.1.2</ecNumber>
    </recommendedName>
    <alternativeName>
        <fullName evidence="8">Glucose kinase</fullName>
    </alternativeName>
</protein>
<keyword evidence="4 9" id="KW-0808">Transferase</keyword>
<gene>
    <name evidence="9" type="ORF">M2350_001485</name>
</gene>
<comment type="caution">
    <text evidence="9">The sequence shown here is derived from an EMBL/GenBank/DDBJ whole genome shotgun (WGS) entry which is preliminary data.</text>
</comment>
<evidence type="ECO:0000256" key="4">
    <source>
        <dbReference type="ARBA" id="ARBA00022679"/>
    </source>
</evidence>
<name>A0ABT2EMB0_9BACT</name>
<evidence type="ECO:0000256" key="1">
    <source>
        <dbReference type="ARBA" id="ARBA00006479"/>
    </source>
</evidence>
<dbReference type="CDD" id="cd24068">
    <property type="entry name" value="ASKHA_NBD_ROK_FnNanK-like"/>
    <property type="match status" value="1"/>
</dbReference>
<accession>A0ABT2EMB0</accession>
<dbReference type="GO" id="GO:0004340">
    <property type="term" value="F:glucokinase activity"/>
    <property type="evidence" value="ECO:0007669"/>
    <property type="project" value="UniProtKB-EC"/>
</dbReference>
<evidence type="ECO:0000313" key="9">
    <source>
        <dbReference type="EMBL" id="MCS3919085.1"/>
    </source>
</evidence>
<evidence type="ECO:0000256" key="5">
    <source>
        <dbReference type="ARBA" id="ARBA00022741"/>
    </source>
</evidence>
<evidence type="ECO:0000256" key="6">
    <source>
        <dbReference type="ARBA" id="ARBA00022777"/>
    </source>
</evidence>
<keyword evidence="6" id="KW-0418">Kinase</keyword>
<dbReference type="InterPro" id="IPR043129">
    <property type="entry name" value="ATPase_NBD"/>
</dbReference>
<dbReference type="Proteomes" id="UP001204798">
    <property type="component" value="Unassembled WGS sequence"/>
</dbReference>
<organism evidence="9 10">
    <name type="scientific">Candidatus Fervidibacter sacchari</name>
    <dbReference type="NCBI Taxonomy" id="1448929"/>
    <lineage>
        <taxon>Bacteria</taxon>
        <taxon>Candidatus Fervidibacterota</taxon>
        <taxon>Candidatus Fervidibacter</taxon>
    </lineage>
</organism>
<sequence>MRFALAIDLGGTKVAAAIVGEDGTIIAHSTRPTEAQRGGDWVLNRIKEAALEALETSKIHPTQLVGVGMGTPGVVDAEKGVMLSEAVNIPDWKGRNLKAELERVLGIPAFIENDANAAGLGEFVFGAGKDAKSLVFVALGTGIGGAVIINGELIHGVSFAAGELGHISVDPNGLKCGCGNYGCIELYASGPAIAQRAREFVLAGVNTKLTSMCSPEELTAEHVAKAAQEGDFLAQSVLAESGRLLGVVLAGIVNLLSPDCIVIGGGVAQAGDWLLEPIRWEVKRRALPDATKALQIVPAALGTNAGVLGAAALVFRSVQG</sequence>
<keyword evidence="10" id="KW-1185">Reference proteome</keyword>
<keyword evidence="7" id="KW-0067">ATP-binding</keyword>
<evidence type="ECO:0000256" key="2">
    <source>
        <dbReference type="ARBA" id="ARBA00012323"/>
    </source>
</evidence>
<evidence type="ECO:0000256" key="8">
    <source>
        <dbReference type="ARBA" id="ARBA00032386"/>
    </source>
</evidence>
<dbReference type="PANTHER" id="PTHR18964">
    <property type="entry name" value="ROK (REPRESSOR, ORF, KINASE) FAMILY"/>
    <property type="match status" value="1"/>
</dbReference>
<dbReference type="Gene3D" id="3.30.420.40">
    <property type="match status" value="2"/>
</dbReference>
<dbReference type="Pfam" id="PF00480">
    <property type="entry name" value="ROK"/>
    <property type="match status" value="1"/>
</dbReference>
<keyword evidence="5" id="KW-0547">Nucleotide-binding</keyword>
<dbReference type="InterPro" id="IPR000600">
    <property type="entry name" value="ROK"/>
</dbReference>
<comment type="similarity">
    <text evidence="1">Belongs to the ROK (NagC/XylR) family.</text>
</comment>